<accession>A0ABS1V8F4</accession>
<proteinExistence type="predicted"/>
<keyword evidence="1" id="KW-0472">Membrane</keyword>
<gene>
    <name evidence="2" type="ORF">JMJ55_14910</name>
</gene>
<dbReference type="EMBL" id="JAEUXJ010000005">
    <property type="protein sequence ID" value="MBL6456623.1"/>
    <property type="molecule type" value="Genomic_DNA"/>
</dbReference>
<evidence type="ECO:0000313" key="2">
    <source>
        <dbReference type="EMBL" id="MBL6456623.1"/>
    </source>
</evidence>
<feature type="transmembrane region" description="Helical" evidence="1">
    <location>
        <begin position="48"/>
        <end position="66"/>
    </location>
</feature>
<keyword evidence="3" id="KW-1185">Reference proteome</keyword>
<reference evidence="2 3" key="1">
    <citation type="submission" date="2021-01" db="EMBL/GenBank/DDBJ databases">
        <title>Belnapia mucosa sp. nov. and Belnapia arida sp. nov., isolated from the Tabernas Desert (Almeria, Spain).</title>
        <authorList>
            <person name="Molina-Menor E."/>
            <person name="Vidal-Verdu A."/>
            <person name="Calonge A."/>
            <person name="Satari L."/>
            <person name="Pereto Magraner J."/>
            <person name="Porcar Miralles M."/>
        </authorList>
    </citation>
    <scope>NUCLEOTIDE SEQUENCE [LARGE SCALE GENOMIC DNA]</scope>
    <source>
        <strain evidence="2 3">T6</strain>
    </source>
</reference>
<comment type="caution">
    <text evidence="2">The sequence shown here is derived from an EMBL/GenBank/DDBJ whole genome shotgun (WGS) entry which is preliminary data.</text>
</comment>
<evidence type="ECO:0000256" key="1">
    <source>
        <dbReference type="SAM" id="Phobius"/>
    </source>
</evidence>
<name>A0ABS1V8F4_9PROT</name>
<organism evidence="2 3">
    <name type="scientific">Belnapia mucosa</name>
    <dbReference type="NCBI Taxonomy" id="2804532"/>
    <lineage>
        <taxon>Bacteria</taxon>
        <taxon>Pseudomonadati</taxon>
        <taxon>Pseudomonadota</taxon>
        <taxon>Alphaproteobacteria</taxon>
        <taxon>Acetobacterales</taxon>
        <taxon>Roseomonadaceae</taxon>
        <taxon>Belnapia</taxon>
    </lineage>
</organism>
<keyword evidence="1" id="KW-1133">Transmembrane helix</keyword>
<dbReference type="RefSeq" id="WP_202826346.1">
    <property type="nucleotide sequence ID" value="NZ_JAEUXJ010000005.1"/>
</dbReference>
<keyword evidence="1" id="KW-0812">Transmembrane</keyword>
<sequence>MLRPFRRTRYVSHLGDEVPPREHRGAVLPEEAADAGGLRDRVSMLGGLLLMLALVAVLTFLARLLLAP</sequence>
<protein>
    <submittedName>
        <fullName evidence="2">Uncharacterized protein</fullName>
    </submittedName>
</protein>
<evidence type="ECO:0000313" key="3">
    <source>
        <dbReference type="Proteomes" id="UP000606490"/>
    </source>
</evidence>
<dbReference type="Proteomes" id="UP000606490">
    <property type="component" value="Unassembled WGS sequence"/>
</dbReference>